<gene>
    <name evidence="11 14" type="primary">priA</name>
    <name evidence="14" type="ORF">PMG71_21205</name>
</gene>
<dbReference type="PROSITE" id="PS51194">
    <property type="entry name" value="HELICASE_CTER"/>
    <property type="match status" value="1"/>
</dbReference>
<evidence type="ECO:0000256" key="10">
    <source>
        <dbReference type="ARBA" id="ARBA00023235"/>
    </source>
</evidence>
<feature type="binding site" evidence="11">
    <location>
        <position position="545"/>
    </location>
    <ligand>
        <name>Zn(2+)</name>
        <dbReference type="ChEBI" id="CHEBI:29105"/>
        <label>1</label>
    </ligand>
</feature>
<dbReference type="InterPro" id="IPR001650">
    <property type="entry name" value="Helicase_C-like"/>
</dbReference>
<feature type="binding site" evidence="11">
    <location>
        <position position="592"/>
    </location>
    <ligand>
        <name>Zn(2+)</name>
        <dbReference type="ChEBI" id="CHEBI:29105"/>
        <label>1</label>
    </ligand>
</feature>
<comment type="cofactor">
    <cofactor evidence="11">
        <name>Zn(2+)</name>
        <dbReference type="ChEBI" id="CHEBI:29105"/>
    </cofactor>
    <text evidence="11">Binds 2 zinc ions per subunit.</text>
</comment>
<comment type="catalytic activity">
    <reaction evidence="11">
        <text>Couples ATP hydrolysis with the unwinding of duplex DNA by translocating in the 3'-5' direction.</text>
        <dbReference type="EC" id="5.6.2.4"/>
    </reaction>
</comment>
<keyword evidence="5 11" id="KW-0378">Hydrolase</keyword>
<evidence type="ECO:0000256" key="2">
    <source>
        <dbReference type="ARBA" id="ARBA00022705"/>
    </source>
</evidence>
<dbReference type="InterPro" id="IPR014001">
    <property type="entry name" value="Helicase_ATP-bd"/>
</dbReference>
<evidence type="ECO:0000256" key="6">
    <source>
        <dbReference type="ARBA" id="ARBA00022806"/>
    </source>
</evidence>
<dbReference type="Pfam" id="PF18319">
    <property type="entry name" value="Zn_ribbon_PriA"/>
    <property type="match status" value="1"/>
</dbReference>
<dbReference type="Gene3D" id="3.40.50.300">
    <property type="entry name" value="P-loop containing nucleotide triphosphate hydrolases"/>
    <property type="match status" value="2"/>
</dbReference>
<reference evidence="14 15" key="1">
    <citation type="submission" date="2023-01" db="EMBL/GenBank/DDBJ databases">
        <title>Novel diversity within Roseofilum (Cyanobacteria; Desertifilaceae) from marine benthic mats with descriptions of four novel species.</title>
        <authorList>
            <person name="Wang Y."/>
            <person name="Berthold D.E."/>
            <person name="Hu J."/>
            <person name="Lefler F.W."/>
            <person name="Laughinghouse H.D. IV."/>
        </authorList>
    </citation>
    <scope>NUCLEOTIDE SEQUENCE [LARGE SCALE GENOMIC DNA]</scope>
    <source>
        <strain evidence="14 15">BLCC-M154</strain>
    </source>
</reference>
<dbReference type="RefSeq" id="WP_283755707.1">
    <property type="nucleotide sequence ID" value="NZ_JAQOSP010000134.1"/>
</dbReference>
<sequence length="839" mass="94393">MISKLDRLQEPVSSFRVSASKSPFYLESAAQERWVEVLLDVDQQDLGEPKLYTYAISPNLRVQPGDILSVPSRSGQLGAIAIRLLSEPPADFPPEKIKSVYEVISPGFFPPRYWKLLTQVADYYHTPLMRVIRMALPPGLLAKSQRRIRLTDCIPKEAQIFLDVSAQQVLNVLSSSSTGDYSWSYLKKQVYQADRGLNDLLKRGWVESYIEPPKSLQPKRQQVVTLVKFTVPEPKELTPRQQEILSLLARQGGEMLVTELLQQGQTSSGLIKSLEQKQWVVIEEQEQLRTDTGPMPDRDTAKPLTPAQAQALQAIQERSGYHPFLLHGITGSGKTEVYLQAIAPILEQGQSILVLVPEIGLTPQLTDRFRARFGAKIRVYHSALSDGERYDTWRQMLQGTPQIVIGTRSAVFAPLPRLGLIILDEEHDTSFKQSQPAPTYHARQVAQWRAQLENCPLILGSATPSMETWFSSRSGNTYTRLSLPERVENRPLPPISIVDLRQELKQGNRSIFSRSLQDHLRGLRERQQQGILFIPRRGHSTFVSCRSCGYVLECPHCDVSLSYHYTHEGATERLRCHYCNFSQLQPSHCPECQSPYLKHFGTGTQRVTQELAKLFPELRVIRFDSDTTRTKNAHRTLLTRFVQGEADLLVGTQMLTKGLDIPGVTLVGVVAADGLLHQGDYRAGEAAVQILTQVSGRAGRGDDPGQVIIQTYSPDHRAIQAVQHNAYDRFMEQELLERESYHYPPYSSLVLFRFSGLDLMEVQTAAQQVAEVLESRAGSYQVLGPAPARVMRVSDAYRWQILLKFPPGMEISLPGLGELRSLSSARVRLSVDIDPLNFG</sequence>
<keyword evidence="15" id="KW-1185">Reference proteome</keyword>
<keyword evidence="1 11" id="KW-0639">Primosome</keyword>
<dbReference type="Pfam" id="PF18074">
    <property type="entry name" value="PriA_C"/>
    <property type="match status" value="1"/>
</dbReference>
<evidence type="ECO:0000256" key="7">
    <source>
        <dbReference type="ARBA" id="ARBA00022833"/>
    </source>
</evidence>
<keyword evidence="8 11" id="KW-0067">ATP-binding</keyword>
<dbReference type="PANTHER" id="PTHR30580:SF0">
    <property type="entry name" value="PRIMOSOMAL PROTEIN N"/>
    <property type="match status" value="1"/>
</dbReference>
<evidence type="ECO:0000256" key="1">
    <source>
        <dbReference type="ARBA" id="ARBA00022515"/>
    </source>
</evidence>
<evidence type="ECO:0000256" key="9">
    <source>
        <dbReference type="ARBA" id="ARBA00023125"/>
    </source>
</evidence>
<comment type="function">
    <text evidence="11">Initiates the restart of stalled replication forks, which reloads the replicative helicase on sites other than the origin of replication. Recognizes and binds to abandoned replication forks and remodels them to uncover a helicase loading site. Promotes assembly of the primosome at these replication forks.</text>
</comment>
<dbReference type="EMBL" id="JAQOSP010000134">
    <property type="protein sequence ID" value="MDJ1171953.1"/>
    <property type="molecule type" value="Genomic_DNA"/>
</dbReference>
<feature type="binding site" evidence="11">
    <location>
        <position position="554"/>
    </location>
    <ligand>
        <name>Zn(2+)</name>
        <dbReference type="ChEBI" id="CHEBI:29105"/>
        <label>2</label>
    </ligand>
</feature>
<comment type="similarity">
    <text evidence="11">Belongs to the helicase family. PriA subfamily.</text>
</comment>
<dbReference type="PANTHER" id="PTHR30580">
    <property type="entry name" value="PRIMOSOMAL PROTEIN N"/>
    <property type="match status" value="1"/>
</dbReference>
<dbReference type="SMART" id="SM00490">
    <property type="entry name" value="HELICc"/>
    <property type="match status" value="1"/>
</dbReference>
<keyword evidence="4 11" id="KW-0547">Nucleotide-binding</keyword>
<dbReference type="InterPro" id="IPR040498">
    <property type="entry name" value="PriA_CRR"/>
</dbReference>
<dbReference type="InterPro" id="IPR011545">
    <property type="entry name" value="DEAD/DEAH_box_helicase_dom"/>
</dbReference>
<keyword evidence="2 11" id="KW-0235">DNA replication</keyword>
<keyword evidence="6 11" id="KW-0347">Helicase</keyword>
<dbReference type="EC" id="5.6.2.4" evidence="11"/>
<dbReference type="NCBIfam" id="NF004066">
    <property type="entry name" value="PRK05580.1-3"/>
    <property type="match status" value="1"/>
</dbReference>
<dbReference type="InterPro" id="IPR027417">
    <property type="entry name" value="P-loop_NTPase"/>
</dbReference>
<evidence type="ECO:0000256" key="11">
    <source>
        <dbReference type="HAMAP-Rule" id="MF_00983"/>
    </source>
</evidence>
<dbReference type="GO" id="GO:0016787">
    <property type="term" value="F:hydrolase activity"/>
    <property type="evidence" value="ECO:0007669"/>
    <property type="project" value="UniProtKB-KW"/>
</dbReference>
<keyword evidence="10 11" id="KW-0413">Isomerase</keyword>
<feature type="domain" description="Helicase C-terminal" evidence="13">
    <location>
        <begin position="584"/>
        <end position="737"/>
    </location>
</feature>
<dbReference type="SUPFAM" id="SSF52540">
    <property type="entry name" value="P-loop containing nucleoside triphosphate hydrolases"/>
    <property type="match status" value="2"/>
</dbReference>
<evidence type="ECO:0000256" key="8">
    <source>
        <dbReference type="ARBA" id="ARBA00022840"/>
    </source>
</evidence>
<evidence type="ECO:0000259" key="12">
    <source>
        <dbReference type="PROSITE" id="PS51192"/>
    </source>
</evidence>
<keyword evidence="9 11" id="KW-0238">DNA-binding</keyword>
<evidence type="ECO:0000313" key="15">
    <source>
        <dbReference type="Proteomes" id="UP001235303"/>
    </source>
</evidence>
<dbReference type="SMART" id="SM00487">
    <property type="entry name" value="DEXDc"/>
    <property type="match status" value="1"/>
</dbReference>
<dbReference type="CDD" id="cd17929">
    <property type="entry name" value="DEXHc_priA"/>
    <property type="match status" value="1"/>
</dbReference>
<dbReference type="InterPro" id="IPR042115">
    <property type="entry name" value="PriA_3primeBD_sf"/>
</dbReference>
<organism evidence="14 15">
    <name type="scientific">Roseofilum acuticapitatum BLCC-M154</name>
    <dbReference type="NCBI Taxonomy" id="3022444"/>
    <lineage>
        <taxon>Bacteria</taxon>
        <taxon>Bacillati</taxon>
        <taxon>Cyanobacteriota</taxon>
        <taxon>Cyanophyceae</taxon>
        <taxon>Desertifilales</taxon>
        <taxon>Desertifilaceae</taxon>
        <taxon>Roseofilum</taxon>
        <taxon>Roseofilum acuticapitatum</taxon>
    </lineage>
</organism>
<dbReference type="CDD" id="cd18804">
    <property type="entry name" value="SF2_C_priA"/>
    <property type="match status" value="1"/>
</dbReference>
<evidence type="ECO:0000256" key="3">
    <source>
        <dbReference type="ARBA" id="ARBA00022723"/>
    </source>
</evidence>
<dbReference type="InterPro" id="IPR005259">
    <property type="entry name" value="PriA"/>
</dbReference>
<evidence type="ECO:0000259" key="13">
    <source>
        <dbReference type="PROSITE" id="PS51194"/>
    </source>
</evidence>
<evidence type="ECO:0000256" key="4">
    <source>
        <dbReference type="ARBA" id="ARBA00022741"/>
    </source>
</evidence>
<keyword evidence="3 11" id="KW-0479">Metal-binding</keyword>
<dbReference type="Pfam" id="PF00270">
    <property type="entry name" value="DEAD"/>
    <property type="match status" value="1"/>
</dbReference>
<comment type="catalytic activity">
    <reaction evidence="11">
        <text>ATP + H2O = ADP + phosphate + H(+)</text>
        <dbReference type="Rhea" id="RHEA:13065"/>
        <dbReference type="ChEBI" id="CHEBI:15377"/>
        <dbReference type="ChEBI" id="CHEBI:15378"/>
        <dbReference type="ChEBI" id="CHEBI:30616"/>
        <dbReference type="ChEBI" id="CHEBI:43474"/>
        <dbReference type="ChEBI" id="CHEBI:456216"/>
        <dbReference type="EC" id="5.6.2.4"/>
    </reaction>
</comment>
<comment type="caution">
    <text evidence="14">The sequence shown here is derived from an EMBL/GenBank/DDBJ whole genome shotgun (WGS) entry which is preliminary data.</text>
</comment>
<dbReference type="InterPro" id="IPR041236">
    <property type="entry name" value="PriA_C"/>
</dbReference>
<feature type="binding site" evidence="11">
    <location>
        <position position="579"/>
    </location>
    <ligand>
        <name>Zn(2+)</name>
        <dbReference type="ChEBI" id="CHEBI:29105"/>
        <label>2</label>
    </ligand>
</feature>
<evidence type="ECO:0000313" key="14">
    <source>
        <dbReference type="EMBL" id="MDJ1171953.1"/>
    </source>
</evidence>
<feature type="domain" description="Helicase ATP-binding" evidence="12">
    <location>
        <begin position="315"/>
        <end position="482"/>
    </location>
</feature>
<dbReference type="InterPro" id="IPR041222">
    <property type="entry name" value="PriA_3primeBD"/>
</dbReference>
<keyword evidence="7 11" id="KW-0862">Zinc</keyword>
<dbReference type="Proteomes" id="UP001235303">
    <property type="component" value="Unassembled WGS sequence"/>
</dbReference>
<evidence type="ECO:0000256" key="5">
    <source>
        <dbReference type="ARBA" id="ARBA00022801"/>
    </source>
</evidence>
<accession>A0ABT7B0X8</accession>
<dbReference type="Pfam" id="PF00271">
    <property type="entry name" value="Helicase_C"/>
    <property type="match status" value="1"/>
</dbReference>
<proteinExistence type="inferred from homology"/>
<feature type="binding site" evidence="11">
    <location>
        <position position="589"/>
    </location>
    <ligand>
        <name>Zn(2+)</name>
        <dbReference type="ChEBI" id="CHEBI:29105"/>
        <label>1</label>
    </ligand>
</feature>
<protein>
    <recommendedName>
        <fullName evidence="11">Replication restart protein PriA</fullName>
    </recommendedName>
    <alternativeName>
        <fullName evidence="11">ATP-dependent DNA helicase PriA</fullName>
        <ecNumber evidence="11">5.6.2.4</ecNumber>
    </alternativeName>
    <alternativeName>
        <fullName evidence="11">DNA 3'-5' helicase PriA</fullName>
    </alternativeName>
</protein>
<dbReference type="PROSITE" id="PS51192">
    <property type="entry name" value="HELICASE_ATP_BIND_1"/>
    <property type="match status" value="1"/>
</dbReference>
<feature type="binding site" evidence="11">
    <location>
        <position position="576"/>
    </location>
    <ligand>
        <name>Zn(2+)</name>
        <dbReference type="ChEBI" id="CHEBI:29105"/>
        <label>2</label>
    </ligand>
</feature>
<dbReference type="Pfam" id="PF17764">
    <property type="entry name" value="PriA_3primeBD"/>
    <property type="match status" value="1"/>
</dbReference>
<dbReference type="Gene3D" id="3.40.1440.60">
    <property type="entry name" value="PriA, 3(prime) DNA-binding domain"/>
    <property type="match status" value="1"/>
</dbReference>
<feature type="binding site" evidence="11">
    <location>
        <position position="548"/>
    </location>
    <ligand>
        <name>Zn(2+)</name>
        <dbReference type="ChEBI" id="CHEBI:29105"/>
        <label>1</label>
    </ligand>
</feature>
<dbReference type="NCBIfam" id="TIGR00595">
    <property type="entry name" value="priA"/>
    <property type="match status" value="1"/>
</dbReference>
<dbReference type="HAMAP" id="MF_00983">
    <property type="entry name" value="PriA"/>
    <property type="match status" value="1"/>
</dbReference>
<comment type="subunit">
    <text evidence="11">Component of the replication restart primosome.</text>
</comment>
<feature type="binding site" evidence="11">
    <location>
        <position position="557"/>
    </location>
    <ligand>
        <name>Zn(2+)</name>
        <dbReference type="ChEBI" id="CHEBI:29105"/>
        <label>2</label>
    </ligand>
</feature>
<name>A0ABT7B0X8_9CYAN</name>